<protein>
    <submittedName>
        <fullName evidence="4">Thiopurine s-methyltransferase</fullName>
    </submittedName>
</protein>
<evidence type="ECO:0000256" key="1">
    <source>
        <dbReference type="ARBA" id="ARBA00022603"/>
    </source>
</evidence>
<evidence type="ECO:0000256" key="2">
    <source>
        <dbReference type="ARBA" id="ARBA00022679"/>
    </source>
</evidence>
<dbReference type="PROSITE" id="PS51257">
    <property type="entry name" value="PROKAR_LIPOPROTEIN"/>
    <property type="match status" value="1"/>
</dbReference>
<comment type="caution">
    <text evidence="4">The sequence shown here is derived from an EMBL/GenBank/DDBJ whole genome shotgun (WGS) entry which is preliminary data.</text>
</comment>
<gene>
    <name evidence="4" type="ORF">PoB_003867800</name>
</gene>
<dbReference type="EMBL" id="BLXT01004371">
    <property type="protein sequence ID" value="GFO12173.1"/>
    <property type="molecule type" value="Genomic_DNA"/>
</dbReference>
<keyword evidence="2" id="KW-0808">Transferase</keyword>
<evidence type="ECO:0000313" key="5">
    <source>
        <dbReference type="Proteomes" id="UP000735302"/>
    </source>
</evidence>
<dbReference type="Proteomes" id="UP000735302">
    <property type="component" value="Unassembled WGS sequence"/>
</dbReference>
<dbReference type="Pfam" id="PF05724">
    <property type="entry name" value="TPMT"/>
    <property type="match status" value="1"/>
</dbReference>
<name>A0AAV4AXX3_9GAST</name>
<dbReference type="InterPro" id="IPR008854">
    <property type="entry name" value="TPMT"/>
</dbReference>
<reference evidence="4 5" key="1">
    <citation type="journal article" date="2021" name="Elife">
        <title>Chloroplast acquisition without the gene transfer in kleptoplastic sea slugs, Plakobranchus ocellatus.</title>
        <authorList>
            <person name="Maeda T."/>
            <person name="Takahashi S."/>
            <person name="Yoshida T."/>
            <person name="Shimamura S."/>
            <person name="Takaki Y."/>
            <person name="Nagai Y."/>
            <person name="Toyoda A."/>
            <person name="Suzuki Y."/>
            <person name="Arimoto A."/>
            <person name="Ishii H."/>
            <person name="Satoh N."/>
            <person name="Nishiyama T."/>
            <person name="Hasebe M."/>
            <person name="Maruyama T."/>
            <person name="Minagawa J."/>
            <person name="Obokata J."/>
            <person name="Shigenobu S."/>
        </authorList>
    </citation>
    <scope>NUCLEOTIDE SEQUENCE [LARGE SCALE GENOMIC DNA]</scope>
</reference>
<dbReference type="SUPFAM" id="SSF53335">
    <property type="entry name" value="S-adenosyl-L-methionine-dependent methyltransferases"/>
    <property type="match status" value="1"/>
</dbReference>
<dbReference type="CDD" id="cd02440">
    <property type="entry name" value="AdoMet_MTases"/>
    <property type="match status" value="1"/>
</dbReference>
<keyword evidence="5" id="KW-1185">Reference proteome</keyword>
<dbReference type="PANTHER" id="PTHR10259:SF11">
    <property type="entry name" value="THIOPURINE S-METHYLTRANSFERASE"/>
    <property type="match status" value="1"/>
</dbReference>
<dbReference type="PANTHER" id="PTHR10259">
    <property type="entry name" value="THIOPURINE S-METHYLTRANSFERASE"/>
    <property type="match status" value="1"/>
</dbReference>
<dbReference type="GO" id="GO:0032259">
    <property type="term" value="P:methylation"/>
    <property type="evidence" value="ECO:0007669"/>
    <property type="project" value="UniProtKB-KW"/>
</dbReference>
<accession>A0AAV4AXX3</accession>
<proteinExistence type="predicted"/>
<keyword evidence="1" id="KW-0489">Methyltransferase</keyword>
<dbReference type="PROSITE" id="PS51585">
    <property type="entry name" value="SAM_MT_TPMT"/>
    <property type="match status" value="1"/>
</dbReference>
<dbReference type="Gene3D" id="3.40.50.150">
    <property type="entry name" value="Vaccinia Virus protein VP39"/>
    <property type="match status" value="1"/>
</dbReference>
<sequence>MKAPSSPQSELMCSEFVVKIFVFSLGLAACNFRDTKMTMPSPPVPKLEDGLHYWDYRYEVGHTVWQLDHVHPMLEKHFGSLNPKGKDGKILVPMCGMSVDMKWLLNKGVSQVVGVDSAFKALDTVMATSGQEWTESSVNDLGPEAKLFTGKDERWKLYCGDIMKFTTEMESKFDMIWERGGVIVLPRKDVEKYCNQIKDMLKVGGRMLLETIEYDSSVSKENQPTMNVPPPFAMYEDEIRRLFGDGGYELATAGPCRFQGNTNASN</sequence>
<evidence type="ECO:0000256" key="3">
    <source>
        <dbReference type="ARBA" id="ARBA00022691"/>
    </source>
</evidence>
<dbReference type="AlphaFoldDB" id="A0AAV4AXX3"/>
<dbReference type="InterPro" id="IPR029063">
    <property type="entry name" value="SAM-dependent_MTases_sf"/>
</dbReference>
<keyword evidence="3" id="KW-0949">S-adenosyl-L-methionine</keyword>
<evidence type="ECO:0000313" key="4">
    <source>
        <dbReference type="EMBL" id="GFO12173.1"/>
    </source>
</evidence>
<organism evidence="4 5">
    <name type="scientific">Plakobranchus ocellatus</name>
    <dbReference type="NCBI Taxonomy" id="259542"/>
    <lineage>
        <taxon>Eukaryota</taxon>
        <taxon>Metazoa</taxon>
        <taxon>Spiralia</taxon>
        <taxon>Lophotrochozoa</taxon>
        <taxon>Mollusca</taxon>
        <taxon>Gastropoda</taxon>
        <taxon>Heterobranchia</taxon>
        <taxon>Euthyneura</taxon>
        <taxon>Panpulmonata</taxon>
        <taxon>Sacoglossa</taxon>
        <taxon>Placobranchoidea</taxon>
        <taxon>Plakobranchidae</taxon>
        <taxon>Plakobranchus</taxon>
    </lineage>
</organism>
<dbReference type="GO" id="GO:0008119">
    <property type="term" value="F:thiopurine S-methyltransferase activity"/>
    <property type="evidence" value="ECO:0007669"/>
    <property type="project" value="TreeGrafter"/>
</dbReference>